<evidence type="ECO:0000313" key="2">
    <source>
        <dbReference type="EMBL" id="MBB5284460.1"/>
    </source>
</evidence>
<evidence type="ECO:0000313" key="3">
    <source>
        <dbReference type="Proteomes" id="UP000557307"/>
    </source>
</evidence>
<dbReference type="InterPro" id="IPR010093">
    <property type="entry name" value="SinI_DNA-bd"/>
</dbReference>
<dbReference type="AlphaFoldDB" id="A0A840TWZ4"/>
<dbReference type="RefSeq" id="WP_184174398.1">
    <property type="nucleotide sequence ID" value="NZ_JACHGF010000003.1"/>
</dbReference>
<keyword evidence="3" id="KW-1185">Reference proteome</keyword>
<accession>A0A840TWZ4</accession>
<protein>
    <submittedName>
        <fullName evidence="2">Excisionase family DNA binding protein</fullName>
    </submittedName>
</protein>
<dbReference type="InterPro" id="IPR009061">
    <property type="entry name" value="DNA-bd_dom_put_sf"/>
</dbReference>
<dbReference type="NCBIfam" id="TIGR01764">
    <property type="entry name" value="excise"/>
    <property type="match status" value="1"/>
</dbReference>
<reference evidence="2 3" key="1">
    <citation type="submission" date="2020-08" db="EMBL/GenBank/DDBJ databases">
        <title>Genomic Encyclopedia of Type Strains, Phase IV (KMG-IV): sequencing the most valuable type-strain genomes for metagenomic binning, comparative biology and taxonomic classification.</title>
        <authorList>
            <person name="Goeker M."/>
        </authorList>
    </citation>
    <scope>NUCLEOTIDE SEQUENCE [LARGE SCALE GENOMIC DNA]</scope>
    <source>
        <strain evidence="2 3">DSM 105074</strain>
    </source>
</reference>
<dbReference type="Proteomes" id="UP000557307">
    <property type="component" value="Unassembled WGS sequence"/>
</dbReference>
<comment type="caution">
    <text evidence="2">The sequence shown here is derived from an EMBL/GenBank/DDBJ whole genome shotgun (WGS) entry which is preliminary data.</text>
</comment>
<dbReference type="SUPFAM" id="SSF46955">
    <property type="entry name" value="Putative DNA-binding domain"/>
    <property type="match status" value="1"/>
</dbReference>
<gene>
    <name evidence="2" type="ORF">HNQ92_002603</name>
</gene>
<dbReference type="Pfam" id="PF12728">
    <property type="entry name" value="HTH_17"/>
    <property type="match status" value="1"/>
</dbReference>
<proteinExistence type="predicted"/>
<evidence type="ECO:0000259" key="1">
    <source>
        <dbReference type="Pfam" id="PF12728"/>
    </source>
</evidence>
<dbReference type="EMBL" id="JACHGF010000003">
    <property type="protein sequence ID" value="MBB5284460.1"/>
    <property type="molecule type" value="Genomic_DNA"/>
</dbReference>
<dbReference type="GO" id="GO:0003677">
    <property type="term" value="F:DNA binding"/>
    <property type="evidence" value="ECO:0007669"/>
    <property type="project" value="InterPro"/>
</dbReference>
<name>A0A840TWZ4_9BACT</name>
<sequence length="117" mass="13686">MNTNTFTVLQSLPEDQVELMHQVVDTNRALFELLNGSVYLSEEQAAQRLGVSKNTFRKWVDAGKFRQFKIEGRNQYRASYLDEDFEKHFLVQAYLEPSVRPAHRPARRTTRLAERAL</sequence>
<dbReference type="InterPro" id="IPR041657">
    <property type="entry name" value="HTH_17"/>
</dbReference>
<feature type="domain" description="Helix-turn-helix" evidence="1">
    <location>
        <begin position="39"/>
        <end position="83"/>
    </location>
</feature>
<organism evidence="2 3">
    <name type="scientific">Rhabdobacter roseus</name>
    <dbReference type="NCBI Taxonomy" id="1655419"/>
    <lineage>
        <taxon>Bacteria</taxon>
        <taxon>Pseudomonadati</taxon>
        <taxon>Bacteroidota</taxon>
        <taxon>Cytophagia</taxon>
        <taxon>Cytophagales</taxon>
        <taxon>Cytophagaceae</taxon>
        <taxon>Rhabdobacter</taxon>
    </lineage>
</organism>